<feature type="transmembrane region" description="Helical" evidence="13">
    <location>
        <begin position="58"/>
        <end position="77"/>
    </location>
</feature>
<dbReference type="GO" id="GO:0031965">
    <property type="term" value="C:nuclear membrane"/>
    <property type="evidence" value="ECO:0007669"/>
    <property type="project" value="UniProtKB-SubCell"/>
</dbReference>
<keyword evidence="6" id="KW-0509">mRNA transport</keyword>
<accession>J7S3L1</accession>
<dbReference type="PANTHER" id="PTHR13269">
    <property type="entry name" value="NUCLEOPORIN NDC1"/>
    <property type="match status" value="1"/>
</dbReference>
<keyword evidence="9" id="KW-0811">Translocation</keyword>
<dbReference type="PANTHER" id="PTHR13269:SF6">
    <property type="entry name" value="NUCLEOPORIN NDC1"/>
    <property type="match status" value="1"/>
</dbReference>
<keyword evidence="11 13" id="KW-0472">Membrane</keyword>
<dbReference type="GO" id="GO:0051028">
    <property type="term" value="P:mRNA transport"/>
    <property type="evidence" value="ECO:0007669"/>
    <property type="project" value="UniProtKB-KW"/>
</dbReference>
<dbReference type="GO" id="GO:0006999">
    <property type="term" value="P:nuclear pore organization"/>
    <property type="evidence" value="ECO:0007669"/>
    <property type="project" value="EnsemblFungi"/>
</dbReference>
<dbReference type="Pfam" id="PF09531">
    <property type="entry name" value="Ndc1_Nup"/>
    <property type="match status" value="1"/>
</dbReference>
<dbReference type="InterPro" id="IPR019049">
    <property type="entry name" value="Nucleoporin_prot_Ndc1/Nup"/>
</dbReference>
<evidence type="ECO:0000256" key="11">
    <source>
        <dbReference type="ARBA" id="ARBA00023136"/>
    </source>
</evidence>
<organism evidence="14 15">
    <name type="scientific">Huiozyma naganishii (strain ATCC MYA-139 / BCRC 22969 / CBS 8797 / KCTC 17520 / NBRC 10181 / NCYC 3082 / Yp74L-3)</name>
    <name type="common">Yeast</name>
    <name type="synonym">Kazachstania naganishii</name>
    <dbReference type="NCBI Taxonomy" id="1071383"/>
    <lineage>
        <taxon>Eukaryota</taxon>
        <taxon>Fungi</taxon>
        <taxon>Dikarya</taxon>
        <taxon>Ascomycota</taxon>
        <taxon>Saccharomycotina</taxon>
        <taxon>Saccharomycetes</taxon>
        <taxon>Saccharomycetales</taxon>
        <taxon>Saccharomycetaceae</taxon>
        <taxon>Huiozyma</taxon>
    </lineage>
</organism>
<dbReference type="GeneID" id="34524434"/>
<keyword evidence="4" id="KW-0813">Transport</keyword>
<keyword evidence="7" id="KW-0653">Protein transport</keyword>
<evidence type="ECO:0000256" key="1">
    <source>
        <dbReference type="ARBA" id="ARBA00004232"/>
    </source>
</evidence>
<evidence type="ECO:0000313" key="15">
    <source>
        <dbReference type="Proteomes" id="UP000006310"/>
    </source>
</evidence>
<dbReference type="Proteomes" id="UP000006310">
    <property type="component" value="Chromosome 2"/>
</dbReference>
<dbReference type="eggNOG" id="ENOG502RZSR">
    <property type="taxonomic scope" value="Eukaryota"/>
</dbReference>
<proteinExistence type="inferred from homology"/>
<dbReference type="GO" id="GO:0070762">
    <property type="term" value="C:nuclear pore transmembrane ring"/>
    <property type="evidence" value="ECO:0007669"/>
    <property type="project" value="EnsemblFungi"/>
</dbReference>
<name>J7S3L1_HUIN7</name>
<dbReference type="RefSeq" id="XP_022463030.1">
    <property type="nucleotide sequence ID" value="XM_022611641.1"/>
</dbReference>
<dbReference type="EMBL" id="HE978315">
    <property type="protein sequence ID" value="CCK68784.1"/>
    <property type="molecule type" value="Genomic_DNA"/>
</dbReference>
<evidence type="ECO:0000256" key="12">
    <source>
        <dbReference type="ARBA" id="ARBA00023242"/>
    </source>
</evidence>
<dbReference type="GO" id="GO:0030474">
    <property type="term" value="P:spindle pole body duplication"/>
    <property type="evidence" value="ECO:0007669"/>
    <property type="project" value="EnsemblFungi"/>
</dbReference>
<dbReference type="OrthoDB" id="67850at2759"/>
<reference evidence="14 15" key="1">
    <citation type="journal article" date="2011" name="Proc. Natl. Acad. Sci. U.S.A.">
        <title>Evolutionary erosion of yeast sex chromosomes by mating-type switching accidents.</title>
        <authorList>
            <person name="Gordon J.L."/>
            <person name="Armisen D."/>
            <person name="Proux-Wera E."/>
            <person name="Oheigeartaigh S.S."/>
            <person name="Byrne K.P."/>
            <person name="Wolfe K.H."/>
        </authorList>
    </citation>
    <scope>NUCLEOTIDE SEQUENCE [LARGE SCALE GENOMIC DNA]</scope>
    <source>
        <strain evidence="15">ATCC MYA-139 / BCRC 22969 / CBS 8797 / CCRC 22969 / KCTC 17520 / NBRC 10181 / NCYC 3082</strain>
    </source>
</reference>
<dbReference type="HOGENOM" id="CLU_028040_0_0_1"/>
<reference evidence="15" key="2">
    <citation type="submission" date="2012-08" db="EMBL/GenBank/DDBJ databases">
        <title>Genome sequence of Kazachstania naganishii.</title>
        <authorList>
            <person name="Gordon J.L."/>
            <person name="Armisen D."/>
            <person name="Proux-Wera E."/>
            <person name="OhEigeartaigh S.S."/>
            <person name="Byrne K.P."/>
            <person name="Wolfe K.H."/>
        </authorList>
    </citation>
    <scope>NUCLEOTIDE SEQUENCE [LARGE SCALE GENOMIC DNA]</scope>
    <source>
        <strain evidence="15">ATCC MYA-139 / BCRC 22969 / CBS 8797 / CCRC 22969 / KCTC 17520 / NBRC 10181 / NCYC 3082</strain>
    </source>
</reference>
<keyword evidence="5 13" id="KW-0812">Transmembrane</keyword>
<evidence type="ECO:0000256" key="7">
    <source>
        <dbReference type="ARBA" id="ARBA00022927"/>
    </source>
</evidence>
<feature type="transmembrane region" description="Helical" evidence="13">
    <location>
        <begin position="32"/>
        <end position="52"/>
    </location>
</feature>
<gene>
    <name evidence="14" type="primary">KNAG0B03420</name>
    <name evidence="14" type="ordered locus">KNAG_0B03420</name>
</gene>
<comment type="similarity">
    <text evidence="3">Belongs to the NDC1 family.</text>
</comment>
<evidence type="ECO:0000256" key="5">
    <source>
        <dbReference type="ARBA" id="ARBA00022692"/>
    </source>
</evidence>
<evidence type="ECO:0000256" key="2">
    <source>
        <dbReference type="ARBA" id="ARBA00004567"/>
    </source>
</evidence>
<feature type="transmembrane region" description="Helical" evidence="13">
    <location>
        <begin position="102"/>
        <end position="125"/>
    </location>
</feature>
<evidence type="ECO:0000256" key="3">
    <source>
        <dbReference type="ARBA" id="ARBA00005760"/>
    </source>
</evidence>
<keyword evidence="15" id="KW-1185">Reference proteome</keyword>
<dbReference type="KEGG" id="kng:KNAG_0B03420"/>
<evidence type="ECO:0008006" key="16">
    <source>
        <dbReference type="Google" id="ProtNLM"/>
    </source>
</evidence>
<keyword evidence="8 13" id="KW-1133">Transmembrane helix</keyword>
<dbReference type="AlphaFoldDB" id="J7S3L1"/>
<dbReference type="STRING" id="1071383.J7S3L1"/>
<keyword evidence="12" id="KW-0539">Nucleus</keyword>
<dbReference type="GO" id="GO:0070631">
    <property type="term" value="P:spindle pole body localization"/>
    <property type="evidence" value="ECO:0007669"/>
    <property type="project" value="TreeGrafter"/>
</dbReference>
<evidence type="ECO:0000256" key="8">
    <source>
        <dbReference type="ARBA" id="ARBA00022989"/>
    </source>
</evidence>
<dbReference type="GO" id="GO:0005816">
    <property type="term" value="C:spindle pole body"/>
    <property type="evidence" value="ECO:0007669"/>
    <property type="project" value="EnsemblFungi"/>
</dbReference>
<sequence>MESHSVVNARFSYHAIFSDICKTRFNHLVRRLFLTTTVLQAVAVQLLTNAFASPLESALLVVPKMLALYVAALLIIITRKNYLHVRSLGYSTVSTQALGQIFLFRFTVYQLIFSVSSFATALAIGDCLGLSSGSPVAYNGSLYGQFYRLYVWLLIPTIYNLQHNLFDLDKLSFNFVRQFQPPQTYIASNLTKMVFKSLFLSGLLTVLSPFAFALLAPVWYTGILSALKLAVLSFLVILHFEFVNISFDAHLSIGCLHKGKPISSLSSTPIETLVSGLASKKPFTKLTAFQELSYRATLLDPSLRLPIYENSHRGTNMWPVIMKECLAVIQETNETVGKYLTTVERTLQGTSKHERLNPTPEFSNEPLFGNSPSLSKRGFRDDHNLNSDVVPNGMGYRTMPLRDENIFLNKYDRLKRNDINSAIYRDEFLSPRYIDSQHSVNDTIFTHNTKISKLISLISNRLQRVMTNFFFPSTLPIDGIMGNKMQLSVFEAWCLSKSRQAEKLVPLSICHAESVVSLMGFLINGLEESPRGHVVASVGDVLKQLVRSVGILGRFSDWNPDVQRKSGTTNKEDDNSLDVISILYELSINAFLEIVLKYGVLLNDVHLDDDVVKLSKWVLDMCDA</sequence>
<evidence type="ECO:0000256" key="13">
    <source>
        <dbReference type="SAM" id="Phobius"/>
    </source>
</evidence>
<dbReference type="GO" id="GO:0017056">
    <property type="term" value="F:structural constituent of nuclear pore"/>
    <property type="evidence" value="ECO:0007669"/>
    <property type="project" value="EnsemblFungi"/>
</dbReference>
<protein>
    <recommendedName>
        <fullName evidence="16">Nucleoporin NDC1</fullName>
    </recommendedName>
</protein>
<comment type="subcellular location">
    <subcellularLocation>
        <location evidence="1">Nucleus membrane</location>
        <topology evidence="1">Multi-pass membrane protein</topology>
    </subcellularLocation>
    <subcellularLocation>
        <location evidence="2">Nucleus</location>
        <location evidence="2">Nuclear pore complex</location>
    </subcellularLocation>
</comment>
<evidence type="ECO:0000256" key="9">
    <source>
        <dbReference type="ARBA" id="ARBA00023010"/>
    </source>
</evidence>
<dbReference type="GO" id="GO:0106166">
    <property type="term" value="F:spindle pole body-nuclear membrane anchor activity"/>
    <property type="evidence" value="ECO:0007669"/>
    <property type="project" value="TreeGrafter"/>
</dbReference>
<feature type="transmembrane region" description="Helical" evidence="13">
    <location>
        <begin position="145"/>
        <end position="161"/>
    </location>
</feature>
<feature type="transmembrane region" description="Helical" evidence="13">
    <location>
        <begin position="198"/>
        <end position="220"/>
    </location>
</feature>
<evidence type="ECO:0000256" key="4">
    <source>
        <dbReference type="ARBA" id="ARBA00022448"/>
    </source>
</evidence>
<dbReference type="OMA" id="AHMSIGC"/>
<keyword evidence="10" id="KW-0906">Nuclear pore complex</keyword>
<evidence type="ECO:0000256" key="6">
    <source>
        <dbReference type="ARBA" id="ARBA00022816"/>
    </source>
</evidence>
<evidence type="ECO:0000313" key="14">
    <source>
        <dbReference type="EMBL" id="CCK68784.1"/>
    </source>
</evidence>
<dbReference type="GO" id="GO:0015031">
    <property type="term" value="P:protein transport"/>
    <property type="evidence" value="ECO:0007669"/>
    <property type="project" value="UniProtKB-KW"/>
</dbReference>
<evidence type="ECO:0000256" key="10">
    <source>
        <dbReference type="ARBA" id="ARBA00023132"/>
    </source>
</evidence>